<name>A0A1I0MDE3_9BACT</name>
<evidence type="ECO:0000313" key="2">
    <source>
        <dbReference type="Proteomes" id="UP000199437"/>
    </source>
</evidence>
<dbReference type="RefSeq" id="WP_090256630.1">
    <property type="nucleotide sequence ID" value="NZ_FOIR01000001.1"/>
</dbReference>
<dbReference type="OrthoDB" id="9996617at2"/>
<sequence length="201" mass="23308">MNTNKLLIFSLILLLILNAICLNQVSSSRKKAETLQNTLNQKEVSHQNNIDFYESIIRASTSDVKVSIEVINGVKEQYPERKQLLEIDENKVVFFFNEGSCGSCILKAFQDLLALSENISPDNILVFTPSKYESDLVDPESYEFPVFYVESLGLNSEELNQPFIFMANSKWEVQSMFFPDLFEDMRYEYFGKILPKYFLFK</sequence>
<reference evidence="2" key="1">
    <citation type="submission" date="2016-10" db="EMBL/GenBank/DDBJ databases">
        <authorList>
            <person name="Varghese N."/>
            <person name="Submissions S."/>
        </authorList>
    </citation>
    <scope>NUCLEOTIDE SEQUENCE [LARGE SCALE GENOMIC DNA]</scope>
    <source>
        <strain evidence="2">CGMCC 1.12402</strain>
    </source>
</reference>
<accession>A0A1I0MDE3</accession>
<keyword evidence="2" id="KW-1185">Reference proteome</keyword>
<protein>
    <submittedName>
        <fullName evidence="1">Uncharacterized protein</fullName>
    </submittedName>
</protein>
<gene>
    <name evidence="1" type="ORF">SAMN05216290_0305</name>
</gene>
<dbReference type="EMBL" id="FOIR01000001">
    <property type="protein sequence ID" value="SEV86393.1"/>
    <property type="molecule type" value="Genomic_DNA"/>
</dbReference>
<evidence type="ECO:0000313" key="1">
    <source>
        <dbReference type="EMBL" id="SEV86393.1"/>
    </source>
</evidence>
<proteinExistence type="predicted"/>
<dbReference type="STRING" id="1267423.SAMN05216290_0305"/>
<dbReference type="AlphaFoldDB" id="A0A1I0MDE3"/>
<dbReference type="GeneID" id="99985068"/>
<organism evidence="1 2">
    <name type="scientific">Roseivirga pacifica</name>
    <dbReference type="NCBI Taxonomy" id="1267423"/>
    <lineage>
        <taxon>Bacteria</taxon>
        <taxon>Pseudomonadati</taxon>
        <taxon>Bacteroidota</taxon>
        <taxon>Cytophagia</taxon>
        <taxon>Cytophagales</taxon>
        <taxon>Roseivirgaceae</taxon>
        <taxon>Roseivirga</taxon>
    </lineage>
</organism>
<dbReference type="Proteomes" id="UP000199437">
    <property type="component" value="Unassembled WGS sequence"/>
</dbReference>